<proteinExistence type="inferred from homology"/>
<keyword evidence="6 7" id="KW-0472">Membrane</keyword>
<dbReference type="PANTHER" id="PTHR43386:SF1">
    <property type="entry name" value="D,D-DIPEPTIDE TRANSPORT SYSTEM PERMEASE PROTEIN DDPC-RELATED"/>
    <property type="match status" value="1"/>
</dbReference>
<dbReference type="Proteomes" id="UP000219440">
    <property type="component" value="Unassembled WGS sequence"/>
</dbReference>
<accession>A0A2C8ZHL0</accession>
<dbReference type="AlphaFoldDB" id="A0A2C8ZHL0"/>
<dbReference type="SUPFAM" id="SSF161098">
    <property type="entry name" value="MetI-like"/>
    <property type="match status" value="1"/>
</dbReference>
<feature type="compositionally biased region" description="Basic and acidic residues" evidence="8">
    <location>
        <begin position="389"/>
        <end position="400"/>
    </location>
</feature>
<evidence type="ECO:0000256" key="7">
    <source>
        <dbReference type="RuleBase" id="RU363032"/>
    </source>
</evidence>
<gene>
    <name evidence="10" type="ORF">SAMN06296378_1353</name>
</gene>
<comment type="subcellular location">
    <subcellularLocation>
        <location evidence="1 7">Cell membrane</location>
        <topology evidence="1 7">Multi-pass membrane protein</topology>
    </subcellularLocation>
</comment>
<feature type="transmembrane region" description="Helical" evidence="7">
    <location>
        <begin position="162"/>
        <end position="182"/>
    </location>
</feature>
<dbReference type="InterPro" id="IPR000515">
    <property type="entry name" value="MetI-like"/>
</dbReference>
<protein>
    <submittedName>
        <fullName evidence="10">Peptide/nickel transport system permease protein</fullName>
    </submittedName>
</protein>
<keyword evidence="3" id="KW-1003">Cell membrane</keyword>
<comment type="similarity">
    <text evidence="7">Belongs to the binding-protein-dependent transport system permease family.</text>
</comment>
<feature type="region of interest" description="Disordered" evidence="8">
    <location>
        <begin position="334"/>
        <end position="400"/>
    </location>
</feature>
<dbReference type="InterPro" id="IPR035906">
    <property type="entry name" value="MetI-like_sf"/>
</dbReference>
<name>A0A2C8ZHL0_9MICO</name>
<dbReference type="CDD" id="cd06261">
    <property type="entry name" value="TM_PBP2"/>
    <property type="match status" value="1"/>
</dbReference>
<dbReference type="Pfam" id="PF12911">
    <property type="entry name" value="OppC_N"/>
    <property type="match status" value="1"/>
</dbReference>
<evidence type="ECO:0000256" key="6">
    <source>
        <dbReference type="ARBA" id="ARBA00023136"/>
    </source>
</evidence>
<sequence length="400" mass="42685">MTSLEPPVQQPGHQAPGVTDDESSIELKDIAGLSQGQIVRKRFFRHRGALVAMFVLLFIIVLAFSSVGPQFGSFKPGGWWQFTWNIAVAVENGGRPTISLFPFTFGNHPFGQDEVGRDIFAVVMRGTQQSLMIMVIVGGIATIIGTVVGAVSGFYRGATDAVLMRFTDIIITIPVIVIGAVLGRRFGIAGAPVLALILGLVLWTGLARLVRGEFLSLREREFVDAARVAGARDARIIFRHILPNAIGVIIVNSTLLMAAAILIETGLSFLGYGVQAPDTSLGKIISENQAAFSTRPWLFWWPGLFIIAIALCINFIGDGLRDAFDPRQRRMPTDRALARAKRLGPDGGKPDAAPAAGGDLNRAAAVVSSRGAGMQGGGPGTRGYSADKPNADDRPPRGDS</sequence>
<feature type="compositionally biased region" description="Low complexity" evidence="8">
    <location>
        <begin position="350"/>
        <end position="359"/>
    </location>
</feature>
<evidence type="ECO:0000259" key="9">
    <source>
        <dbReference type="PROSITE" id="PS50928"/>
    </source>
</evidence>
<evidence type="ECO:0000256" key="5">
    <source>
        <dbReference type="ARBA" id="ARBA00022989"/>
    </source>
</evidence>
<feature type="transmembrane region" description="Helical" evidence="7">
    <location>
        <begin position="298"/>
        <end position="320"/>
    </location>
</feature>
<dbReference type="GO" id="GO:0055085">
    <property type="term" value="P:transmembrane transport"/>
    <property type="evidence" value="ECO:0007669"/>
    <property type="project" value="InterPro"/>
</dbReference>
<evidence type="ECO:0000256" key="3">
    <source>
        <dbReference type="ARBA" id="ARBA00022475"/>
    </source>
</evidence>
<keyword evidence="11" id="KW-1185">Reference proteome</keyword>
<dbReference type="InterPro" id="IPR050366">
    <property type="entry name" value="BP-dependent_transpt_permease"/>
</dbReference>
<dbReference type="Gene3D" id="1.10.3720.10">
    <property type="entry name" value="MetI-like"/>
    <property type="match status" value="1"/>
</dbReference>
<feature type="transmembrane region" description="Helical" evidence="7">
    <location>
        <begin position="48"/>
        <end position="67"/>
    </location>
</feature>
<feature type="region of interest" description="Disordered" evidence="8">
    <location>
        <begin position="1"/>
        <end position="21"/>
    </location>
</feature>
<feature type="domain" description="ABC transmembrane type-1" evidence="9">
    <location>
        <begin position="127"/>
        <end position="317"/>
    </location>
</feature>
<feature type="transmembrane region" description="Helical" evidence="7">
    <location>
        <begin position="131"/>
        <end position="155"/>
    </location>
</feature>
<reference evidence="10 11" key="1">
    <citation type="submission" date="2017-09" db="EMBL/GenBank/DDBJ databases">
        <authorList>
            <person name="Ehlers B."/>
            <person name="Leendertz F.H."/>
        </authorList>
    </citation>
    <scope>NUCLEOTIDE SEQUENCE [LARGE SCALE GENOMIC DNA]</scope>
    <source>
        <strain evidence="10 11">CGMCC 1.05381</strain>
    </source>
</reference>
<dbReference type="PROSITE" id="PS50928">
    <property type="entry name" value="ABC_TM1"/>
    <property type="match status" value="1"/>
</dbReference>
<evidence type="ECO:0000313" key="11">
    <source>
        <dbReference type="Proteomes" id="UP000219440"/>
    </source>
</evidence>
<dbReference type="EMBL" id="OCST01000003">
    <property type="protein sequence ID" value="SOE64245.1"/>
    <property type="molecule type" value="Genomic_DNA"/>
</dbReference>
<feature type="transmembrane region" description="Helical" evidence="7">
    <location>
        <begin position="188"/>
        <end position="210"/>
    </location>
</feature>
<evidence type="ECO:0000313" key="10">
    <source>
        <dbReference type="EMBL" id="SOE64245.1"/>
    </source>
</evidence>
<keyword evidence="5 7" id="KW-1133">Transmembrane helix</keyword>
<evidence type="ECO:0000256" key="8">
    <source>
        <dbReference type="SAM" id="MobiDB-lite"/>
    </source>
</evidence>
<organism evidence="10 11">
    <name type="scientific">Salinibacterium xinjiangense</name>
    <dbReference type="NCBI Taxonomy" id="386302"/>
    <lineage>
        <taxon>Bacteria</taxon>
        <taxon>Bacillati</taxon>
        <taxon>Actinomycetota</taxon>
        <taxon>Actinomycetes</taxon>
        <taxon>Micrococcales</taxon>
        <taxon>Microbacteriaceae</taxon>
        <taxon>Salinibacterium</taxon>
    </lineage>
</organism>
<keyword evidence="4 7" id="KW-0812">Transmembrane</keyword>
<dbReference type="OrthoDB" id="6637947at2"/>
<evidence type="ECO:0000256" key="1">
    <source>
        <dbReference type="ARBA" id="ARBA00004651"/>
    </source>
</evidence>
<evidence type="ECO:0000256" key="2">
    <source>
        <dbReference type="ARBA" id="ARBA00022448"/>
    </source>
</evidence>
<feature type="transmembrane region" description="Helical" evidence="7">
    <location>
        <begin position="241"/>
        <end position="263"/>
    </location>
</feature>
<dbReference type="PANTHER" id="PTHR43386">
    <property type="entry name" value="OLIGOPEPTIDE TRANSPORT SYSTEM PERMEASE PROTEIN APPC"/>
    <property type="match status" value="1"/>
</dbReference>
<keyword evidence="2 7" id="KW-0813">Transport</keyword>
<evidence type="ECO:0000256" key="4">
    <source>
        <dbReference type="ARBA" id="ARBA00022692"/>
    </source>
</evidence>
<dbReference type="InterPro" id="IPR025966">
    <property type="entry name" value="OppC_N"/>
</dbReference>
<dbReference type="RefSeq" id="WP_097060492.1">
    <property type="nucleotide sequence ID" value="NZ_BMLC01000001.1"/>
</dbReference>
<dbReference type="GO" id="GO:0005886">
    <property type="term" value="C:plasma membrane"/>
    <property type="evidence" value="ECO:0007669"/>
    <property type="project" value="UniProtKB-SubCell"/>
</dbReference>
<dbReference type="Pfam" id="PF00528">
    <property type="entry name" value="BPD_transp_1"/>
    <property type="match status" value="1"/>
</dbReference>